<evidence type="ECO:0000256" key="2">
    <source>
        <dbReference type="SAM" id="Phobius"/>
    </source>
</evidence>
<proteinExistence type="predicted"/>
<evidence type="ECO:0000313" key="3">
    <source>
        <dbReference type="EMBL" id="JAC63026.1"/>
    </source>
</evidence>
<dbReference type="AlphaFoldDB" id="A0A061QXI0"/>
<reference evidence="3" key="1">
    <citation type="submission" date="2014-05" db="EMBL/GenBank/DDBJ databases">
        <title>The transcriptome of the halophilic microalga Tetraselmis sp. GSL018 isolated from the Great Salt Lake, Utah.</title>
        <authorList>
            <person name="Jinkerson R.E."/>
            <person name="D'Adamo S."/>
            <person name="Posewitz M.C."/>
        </authorList>
    </citation>
    <scope>NUCLEOTIDE SEQUENCE</scope>
    <source>
        <strain evidence="3">GSL018</strain>
    </source>
</reference>
<keyword evidence="2" id="KW-1133">Transmembrane helix</keyword>
<feature type="compositionally biased region" description="Polar residues" evidence="1">
    <location>
        <begin position="44"/>
        <end position="54"/>
    </location>
</feature>
<feature type="non-terminal residue" evidence="3">
    <location>
        <position position="64"/>
    </location>
</feature>
<name>A0A061QXI0_9CHLO</name>
<organism evidence="3">
    <name type="scientific">Tetraselmis sp. GSL018</name>
    <dbReference type="NCBI Taxonomy" id="582737"/>
    <lineage>
        <taxon>Eukaryota</taxon>
        <taxon>Viridiplantae</taxon>
        <taxon>Chlorophyta</taxon>
        <taxon>core chlorophytes</taxon>
        <taxon>Chlorodendrophyceae</taxon>
        <taxon>Chlorodendrales</taxon>
        <taxon>Chlorodendraceae</taxon>
        <taxon>Tetraselmis</taxon>
    </lineage>
</organism>
<protein>
    <submittedName>
        <fullName evidence="3">Uncharacterized protein</fullName>
    </submittedName>
</protein>
<feature type="transmembrane region" description="Helical" evidence="2">
    <location>
        <begin position="6"/>
        <end position="27"/>
    </location>
</feature>
<dbReference type="EMBL" id="GBEZ01023902">
    <property type="protein sequence ID" value="JAC63026.1"/>
    <property type="molecule type" value="Transcribed_RNA"/>
</dbReference>
<keyword evidence="2" id="KW-0812">Transmembrane</keyword>
<feature type="non-terminal residue" evidence="3">
    <location>
        <position position="1"/>
    </location>
</feature>
<gene>
    <name evidence="3" type="ORF">TSPGSL018_21694</name>
</gene>
<keyword evidence="2" id="KW-0472">Membrane</keyword>
<sequence length="64" mass="6857">AQPTPLLVNPTSCDFFAALIIAFYSAIQLCKTGNQVSPLPLPSKRSSVQIQDLTPSRGRLRDGG</sequence>
<accession>A0A061QXI0</accession>
<evidence type="ECO:0000256" key="1">
    <source>
        <dbReference type="SAM" id="MobiDB-lite"/>
    </source>
</evidence>
<feature type="region of interest" description="Disordered" evidence="1">
    <location>
        <begin position="40"/>
        <end position="64"/>
    </location>
</feature>